<dbReference type="Gene3D" id="3.30.1320.10">
    <property type="match status" value="1"/>
</dbReference>
<dbReference type="PANTHER" id="PTHR12919">
    <property type="entry name" value="30S RIBOSOMAL PROTEIN S16"/>
    <property type="match status" value="1"/>
</dbReference>
<evidence type="ECO:0000256" key="2">
    <source>
        <dbReference type="ARBA" id="ARBA00022980"/>
    </source>
</evidence>
<dbReference type="HOGENOM" id="CLU_100590_2_2_1"/>
<name>W9XKW7_9EURO</name>
<keyword evidence="3" id="KW-0687">Ribonucleoprotein</keyword>
<evidence type="ECO:0000256" key="1">
    <source>
        <dbReference type="ARBA" id="ARBA00006668"/>
    </source>
</evidence>
<organism evidence="4 5">
    <name type="scientific">Capronia epimyces CBS 606.96</name>
    <dbReference type="NCBI Taxonomy" id="1182542"/>
    <lineage>
        <taxon>Eukaryota</taxon>
        <taxon>Fungi</taxon>
        <taxon>Dikarya</taxon>
        <taxon>Ascomycota</taxon>
        <taxon>Pezizomycotina</taxon>
        <taxon>Eurotiomycetes</taxon>
        <taxon>Chaetothyriomycetidae</taxon>
        <taxon>Chaetothyriales</taxon>
        <taxon>Herpotrichiellaceae</taxon>
        <taxon>Capronia</taxon>
    </lineage>
</organism>
<dbReference type="EMBL" id="AMGY01000006">
    <property type="protein sequence ID" value="EXJ81177.1"/>
    <property type="molecule type" value="Genomic_DNA"/>
</dbReference>
<proteinExistence type="inferred from homology"/>
<dbReference type="HAMAP" id="MF_00385">
    <property type="entry name" value="Ribosomal_bS16"/>
    <property type="match status" value="1"/>
</dbReference>
<comment type="caution">
    <text evidence="4">The sequence shown here is derived from an EMBL/GenBank/DDBJ whole genome shotgun (WGS) entry which is preliminary data.</text>
</comment>
<dbReference type="NCBIfam" id="TIGR00002">
    <property type="entry name" value="S16"/>
    <property type="match status" value="1"/>
</dbReference>
<gene>
    <name evidence="4" type="ORF">A1O3_07467</name>
</gene>
<dbReference type="GO" id="GO:0003735">
    <property type="term" value="F:structural constituent of ribosome"/>
    <property type="evidence" value="ECO:0007669"/>
    <property type="project" value="EnsemblFungi"/>
</dbReference>
<dbReference type="GO" id="GO:0032543">
    <property type="term" value="P:mitochondrial translation"/>
    <property type="evidence" value="ECO:0007669"/>
    <property type="project" value="TreeGrafter"/>
</dbReference>
<dbReference type="GO" id="GO:0005763">
    <property type="term" value="C:mitochondrial small ribosomal subunit"/>
    <property type="evidence" value="ECO:0007669"/>
    <property type="project" value="EnsemblFungi"/>
</dbReference>
<dbReference type="GeneID" id="19171565"/>
<dbReference type="SUPFAM" id="SSF54565">
    <property type="entry name" value="Ribosomal protein S16"/>
    <property type="match status" value="1"/>
</dbReference>
<dbReference type="InterPro" id="IPR023803">
    <property type="entry name" value="Ribosomal_bS16_dom_sf"/>
</dbReference>
<dbReference type="Proteomes" id="UP000019478">
    <property type="component" value="Unassembled WGS sequence"/>
</dbReference>
<dbReference type="OrthoDB" id="407221at2759"/>
<sequence length="124" mass="13613">MVLRIRLARFGNARNPVYNIVLAQAKSARGKKPIEVLGTYNPIPQMPLATRDTPEFLPTGEKLVPKKIKDIKLDTARTKYWLGVGAQPTEPVEKLFSLVSSSSSSSLSPGAKRNGTCLVFGRME</sequence>
<evidence type="ECO:0000313" key="5">
    <source>
        <dbReference type="Proteomes" id="UP000019478"/>
    </source>
</evidence>
<dbReference type="Pfam" id="PF00886">
    <property type="entry name" value="Ribosomal_S16"/>
    <property type="match status" value="1"/>
</dbReference>
<dbReference type="eggNOG" id="KOG3419">
    <property type="taxonomic scope" value="Eukaryota"/>
</dbReference>
<dbReference type="PANTHER" id="PTHR12919:SF20">
    <property type="entry name" value="SMALL RIBOSOMAL SUBUNIT PROTEIN BS16M"/>
    <property type="match status" value="1"/>
</dbReference>
<keyword evidence="2" id="KW-0689">Ribosomal protein</keyword>
<evidence type="ECO:0008006" key="6">
    <source>
        <dbReference type="Google" id="ProtNLM"/>
    </source>
</evidence>
<protein>
    <recommendedName>
        <fullName evidence="6">30S ribosomal protein S16</fullName>
    </recommendedName>
</protein>
<reference evidence="4 5" key="1">
    <citation type="submission" date="2013-03" db="EMBL/GenBank/DDBJ databases">
        <title>The Genome Sequence of Capronia epimyces CBS 606.96.</title>
        <authorList>
            <consortium name="The Broad Institute Genomics Platform"/>
            <person name="Cuomo C."/>
            <person name="de Hoog S."/>
            <person name="Gorbushina A."/>
            <person name="Walker B."/>
            <person name="Young S.K."/>
            <person name="Zeng Q."/>
            <person name="Gargeya S."/>
            <person name="Fitzgerald M."/>
            <person name="Haas B."/>
            <person name="Abouelleil A."/>
            <person name="Allen A.W."/>
            <person name="Alvarado L."/>
            <person name="Arachchi H.M."/>
            <person name="Berlin A.M."/>
            <person name="Chapman S.B."/>
            <person name="Gainer-Dewar J."/>
            <person name="Goldberg J."/>
            <person name="Griggs A."/>
            <person name="Gujja S."/>
            <person name="Hansen M."/>
            <person name="Howarth C."/>
            <person name="Imamovic A."/>
            <person name="Ireland A."/>
            <person name="Larimer J."/>
            <person name="McCowan C."/>
            <person name="Murphy C."/>
            <person name="Pearson M."/>
            <person name="Poon T.W."/>
            <person name="Priest M."/>
            <person name="Roberts A."/>
            <person name="Saif S."/>
            <person name="Shea T."/>
            <person name="Sisk P."/>
            <person name="Sykes S."/>
            <person name="Wortman J."/>
            <person name="Nusbaum C."/>
            <person name="Birren B."/>
        </authorList>
    </citation>
    <scope>NUCLEOTIDE SEQUENCE [LARGE SCALE GENOMIC DNA]</scope>
    <source>
        <strain evidence="4 5">CBS 606.96</strain>
    </source>
</reference>
<comment type="similarity">
    <text evidence="1">Belongs to the bacterial ribosomal protein bS16 family.</text>
</comment>
<accession>W9XKW7</accession>
<evidence type="ECO:0000256" key="3">
    <source>
        <dbReference type="ARBA" id="ARBA00023274"/>
    </source>
</evidence>
<evidence type="ECO:0000313" key="4">
    <source>
        <dbReference type="EMBL" id="EXJ81177.1"/>
    </source>
</evidence>
<keyword evidence="5" id="KW-1185">Reference proteome</keyword>
<dbReference type="RefSeq" id="XP_007735765.1">
    <property type="nucleotide sequence ID" value="XM_007737575.1"/>
</dbReference>
<dbReference type="STRING" id="1182542.W9XKW7"/>
<dbReference type="InterPro" id="IPR000307">
    <property type="entry name" value="Ribosomal_bS16"/>
</dbReference>
<dbReference type="AlphaFoldDB" id="W9XKW7"/>